<sequence length="138" mass="15327">FDLCMQYPSGFYKPVGVVQNYSDQLRLAAFGYLMDQTASEAGGRYGGVLRAPMKYVGQKNFDALGREEAAPNARAEWDADTGVFKKNPESDTVFGVSGVVNYLNQFGRTGPVPGRYKKFDPVGELYYQSLRYMQGLPP</sequence>
<protein>
    <submittedName>
        <fullName evidence="1">Pilus assembly protein PilY</fullName>
    </submittedName>
</protein>
<dbReference type="AlphaFoldDB" id="A0A540WGV9"/>
<name>A0A540WGV9_9BACT</name>
<gene>
    <name evidence="1" type="ORF">FJV41_51000</name>
</gene>
<dbReference type="EMBL" id="VIFM01000873">
    <property type="protein sequence ID" value="TQF08241.1"/>
    <property type="molecule type" value="Genomic_DNA"/>
</dbReference>
<reference evidence="1 2" key="1">
    <citation type="submission" date="2019-06" db="EMBL/GenBank/DDBJ databases">
        <authorList>
            <person name="Livingstone P."/>
            <person name="Whitworth D."/>
        </authorList>
    </citation>
    <scope>NUCLEOTIDE SEQUENCE [LARGE SCALE GENOMIC DNA]</scope>
    <source>
        <strain evidence="1 2">AM401</strain>
    </source>
</reference>
<dbReference type="Proteomes" id="UP000315369">
    <property type="component" value="Unassembled WGS sequence"/>
</dbReference>
<comment type="caution">
    <text evidence="1">The sequence shown here is derived from an EMBL/GenBank/DDBJ whole genome shotgun (WGS) entry which is preliminary data.</text>
</comment>
<feature type="non-terminal residue" evidence="1">
    <location>
        <position position="138"/>
    </location>
</feature>
<evidence type="ECO:0000313" key="2">
    <source>
        <dbReference type="Proteomes" id="UP000315369"/>
    </source>
</evidence>
<feature type="non-terminal residue" evidence="1">
    <location>
        <position position="1"/>
    </location>
</feature>
<organism evidence="1 2">
    <name type="scientific">Myxococcus llanfairpwllgwyngyllgogerychwyrndrobwllllantysiliogogogochensis</name>
    <dbReference type="NCBI Taxonomy" id="2590453"/>
    <lineage>
        <taxon>Bacteria</taxon>
        <taxon>Pseudomonadati</taxon>
        <taxon>Myxococcota</taxon>
        <taxon>Myxococcia</taxon>
        <taxon>Myxococcales</taxon>
        <taxon>Cystobacterineae</taxon>
        <taxon>Myxococcaceae</taxon>
        <taxon>Myxococcus</taxon>
    </lineage>
</organism>
<keyword evidence="2" id="KW-1185">Reference proteome</keyword>
<proteinExistence type="predicted"/>
<accession>A0A540WGV9</accession>
<evidence type="ECO:0000313" key="1">
    <source>
        <dbReference type="EMBL" id="TQF08241.1"/>
    </source>
</evidence>